<dbReference type="STRING" id="77586.A0A0D9VYJ8"/>
<keyword evidence="11" id="KW-1185">Reference proteome</keyword>
<reference evidence="10 11" key="1">
    <citation type="submission" date="2012-08" db="EMBL/GenBank/DDBJ databases">
        <title>Oryza genome evolution.</title>
        <authorList>
            <person name="Wing R.A."/>
        </authorList>
    </citation>
    <scope>NUCLEOTIDE SEQUENCE</scope>
</reference>
<dbReference type="Pfam" id="PF08880">
    <property type="entry name" value="QLQ"/>
    <property type="match status" value="1"/>
</dbReference>
<dbReference type="Gramene" id="LPERR03G27480.1">
    <property type="protein sequence ID" value="LPERR03G27480.1"/>
    <property type="gene ID" value="LPERR03G27480"/>
</dbReference>
<dbReference type="Proteomes" id="UP000032180">
    <property type="component" value="Chromosome 3"/>
</dbReference>
<comment type="similarity">
    <text evidence="2 6">Belongs to the GRF family.</text>
</comment>
<protein>
    <recommendedName>
        <fullName evidence="6">Growth-regulating factor</fullName>
    </recommendedName>
</protein>
<dbReference type="SMART" id="SM00951">
    <property type="entry name" value="QLQ"/>
    <property type="match status" value="1"/>
</dbReference>
<dbReference type="GO" id="GO:0032502">
    <property type="term" value="P:developmental process"/>
    <property type="evidence" value="ECO:0007669"/>
    <property type="project" value="InterPro"/>
</dbReference>
<evidence type="ECO:0000259" key="9">
    <source>
        <dbReference type="PROSITE" id="PS51667"/>
    </source>
</evidence>
<organism evidence="10 11">
    <name type="scientific">Leersia perrieri</name>
    <dbReference type="NCBI Taxonomy" id="77586"/>
    <lineage>
        <taxon>Eukaryota</taxon>
        <taxon>Viridiplantae</taxon>
        <taxon>Streptophyta</taxon>
        <taxon>Embryophyta</taxon>
        <taxon>Tracheophyta</taxon>
        <taxon>Spermatophyta</taxon>
        <taxon>Magnoliopsida</taxon>
        <taxon>Liliopsida</taxon>
        <taxon>Poales</taxon>
        <taxon>Poaceae</taxon>
        <taxon>BOP clade</taxon>
        <taxon>Oryzoideae</taxon>
        <taxon>Oryzeae</taxon>
        <taxon>Oryzinae</taxon>
        <taxon>Leersia</taxon>
    </lineage>
</organism>
<evidence type="ECO:0000256" key="6">
    <source>
        <dbReference type="RuleBase" id="RU367127"/>
    </source>
</evidence>
<evidence type="ECO:0000259" key="8">
    <source>
        <dbReference type="PROSITE" id="PS51666"/>
    </source>
</evidence>
<evidence type="ECO:0000256" key="1">
    <source>
        <dbReference type="ARBA" id="ARBA00004123"/>
    </source>
</evidence>
<feature type="short sequence motif" description="Bipartite nuclear localization signal" evidence="5">
    <location>
        <begin position="216"/>
        <end position="226"/>
    </location>
</feature>
<dbReference type="GO" id="GO:0005524">
    <property type="term" value="F:ATP binding"/>
    <property type="evidence" value="ECO:0007669"/>
    <property type="project" value="UniProtKB-UniRule"/>
</dbReference>
<dbReference type="eggNOG" id="ENOG502QRK7">
    <property type="taxonomic scope" value="Eukaryota"/>
</dbReference>
<evidence type="ECO:0000256" key="4">
    <source>
        <dbReference type="ARBA" id="ARBA00023242"/>
    </source>
</evidence>
<proteinExistence type="inferred from homology"/>
<dbReference type="AlphaFoldDB" id="A0A0D9VYJ8"/>
<evidence type="ECO:0000256" key="7">
    <source>
        <dbReference type="SAM" id="MobiDB-lite"/>
    </source>
</evidence>
<evidence type="ECO:0000313" key="11">
    <source>
        <dbReference type="Proteomes" id="UP000032180"/>
    </source>
</evidence>
<feature type="region of interest" description="Disordered" evidence="7">
    <location>
        <begin position="12"/>
        <end position="56"/>
    </location>
</feature>
<comment type="subcellular location">
    <subcellularLocation>
        <location evidence="1 5 6">Nucleus</location>
    </subcellularLocation>
</comment>
<dbReference type="PROSITE" id="PS51666">
    <property type="entry name" value="QLQ"/>
    <property type="match status" value="1"/>
</dbReference>
<evidence type="ECO:0000313" key="10">
    <source>
        <dbReference type="EnsemblPlants" id="LPERR03G27480.1"/>
    </source>
</evidence>
<feature type="domain" description="WRC" evidence="9">
    <location>
        <begin position="211"/>
        <end position="255"/>
    </location>
</feature>
<dbReference type="HOGENOM" id="CLU_038207_0_0_1"/>
<dbReference type="GO" id="GO:0005634">
    <property type="term" value="C:nucleus"/>
    <property type="evidence" value="ECO:0007669"/>
    <property type="project" value="UniProtKB-SubCell"/>
</dbReference>
<dbReference type="GO" id="GO:0006351">
    <property type="term" value="P:DNA-templated transcription"/>
    <property type="evidence" value="ECO:0007669"/>
    <property type="project" value="UniProtKB-UniRule"/>
</dbReference>
<evidence type="ECO:0000256" key="2">
    <source>
        <dbReference type="ARBA" id="ARBA00008122"/>
    </source>
</evidence>
<accession>A0A0D9VYJ8</accession>
<name>A0A0D9VYJ8_9ORYZ</name>
<reference evidence="10" key="3">
    <citation type="submission" date="2015-04" db="UniProtKB">
        <authorList>
            <consortium name="EnsemblPlants"/>
        </authorList>
    </citation>
    <scope>IDENTIFICATION</scope>
</reference>
<feature type="domain" description="QLQ" evidence="8">
    <location>
        <begin position="146"/>
        <end position="181"/>
    </location>
</feature>
<feature type="short sequence motif" description="Bipartite nuclear localization signal" evidence="5">
    <location>
        <begin position="244"/>
        <end position="251"/>
    </location>
</feature>
<dbReference type="InterPro" id="IPR014978">
    <property type="entry name" value="Gln-Leu-Gln_QLQ"/>
</dbReference>
<dbReference type="PROSITE" id="PS51667">
    <property type="entry name" value="WRC"/>
    <property type="match status" value="1"/>
</dbReference>
<keyword evidence="6" id="KW-0804">Transcription</keyword>
<comment type="function">
    <text evidence="6">Transcription activator.</text>
</comment>
<dbReference type="Pfam" id="PF08879">
    <property type="entry name" value="WRC"/>
    <property type="match status" value="1"/>
</dbReference>
<keyword evidence="4 5" id="KW-0539">Nucleus</keyword>
<dbReference type="PANTHER" id="PTHR31602">
    <property type="entry name" value="GROWTH-REGULATING FACTOR 5"/>
    <property type="match status" value="1"/>
</dbReference>
<reference evidence="11" key="2">
    <citation type="submission" date="2013-12" db="EMBL/GenBank/DDBJ databases">
        <authorList>
            <person name="Yu Y."/>
            <person name="Lee S."/>
            <person name="de Baynast K."/>
            <person name="Wissotski M."/>
            <person name="Liu L."/>
            <person name="Talag J."/>
            <person name="Goicoechea J."/>
            <person name="Angelova A."/>
            <person name="Jetty R."/>
            <person name="Kudrna D."/>
            <person name="Golser W."/>
            <person name="Rivera L."/>
            <person name="Zhang J."/>
            <person name="Wing R."/>
        </authorList>
    </citation>
    <scope>NUCLEOTIDE SEQUENCE</scope>
</reference>
<evidence type="ECO:0000256" key="5">
    <source>
        <dbReference type="PROSITE-ProRule" id="PRU01002"/>
    </source>
</evidence>
<dbReference type="InterPro" id="IPR031137">
    <property type="entry name" value="GRF"/>
</dbReference>
<dbReference type="InterPro" id="IPR014977">
    <property type="entry name" value="WRC_dom"/>
</dbReference>
<evidence type="ECO:0000256" key="3">
    <source>
        <dbReference type="ARBA" id="ARBA00023159"/>
    </source>
</evidence>
<sequence>MELGGGVVMAAVDGGGGGGGELPGSRLLKHGRGNAGDQEHGWRPPPAKQARSSGGDAAAAAVSEAVKVAAPFLLGASCSPGHGGEQMLSFSSSAASACASGGGGGGAAAAGGAMPLYYGTPASCSGLSSVSLSSSMQGAMARVRGPFTPSQWIELEHQALIYKYLAANSPVPHSLLIPIRRSLTSPYSPVYFGSSTLGWGSFQLGYSGNTDPEPGRCRRTDGKKWRCSRDAVADQKYCERHMNRGRHRSRKHVEGQPGHAAKAMPAAVAAAAASATQPSAPAAHGGGAAAGLAVNHQQQQMKNYAVNTANPCSLQYSRELVNKHNENEQVQDSGSLSMLTSMNTRNTGSLFPFSKQQHNPFEVSNSRSDFGLVSPDSLMSSPHSSLENVNMLTSQSLNEHQSSVSLQHFVDWPRTPAQGALAWPDAEDMQAQRSQLSISAPMASSDLSSASTSPIHEKLMLSPLKLSREYSPIGLGAIANRDEVNQGEANWMPMFRDSLMGGPLGEVLNKNNNMEASNCLSASLNLLNDGWDSSSGFDSSPVGVLQKTTFGSVSSSTGSSPRLENHSVYDGISNLRDDLGSIVVNHPSIRLV</sequence>
<dbReference type="PANTHER" id="PTHR31602:SF42">
    <property type="entry name" value="GROWTH-REGULATING FACTOR 2"/>
    <property type="match status" value="1"/>
</dbReference>
<dbReference type="EnsemblPlants" id="LPERR03G27480.1">
    <property type="protein sequence ID" value="LPERR03G27480.1"/>
    <property type="gene ID" value="LPERR03G27480"/>
</dbReference>
<dbReference type="GO" id="GO:0006355">
    <property type="term" value="P:regulation of DNA-templated transcription"/>
    <property type="evidence" value="ECO:0007669"/>
    <property type="project" value="InterPro"/>
</dbReference>
<comment type="domain">
    <text evidence="6">The QLQ domain and WRC domain may be involved in protein-protein interaction and DNA-binding, respectively.</text>
</comment>
<keyword evidence="3 6" id="KW-0010">Activator</keyword>
<keyword evidence="6" id="KW-0805">Transcription regulation</keyword>
<feature type="compositionally biased region" description="Gly residues" evidence="7">
    <location>
        <begin position="12"/>
        <end position="22"/>
    </location>
</feature>